<dbReference type="GO" id="GO:0045202">
    <property type="term" value="C:synapse"/>
    <property type="evidence" value="ECO:0000318"/>
    <property type="project" value="GO_Central"/>
</dbReference>
<dbReference type="GO" id="GO:0005509">
    <property type="term" value="F:calcium ion binding"/>
    <property type="evidence" value="ECO:0000318"/>
    <property type="project" value="GO_Central"/>
</dbReference>
<dbReference type="AlphaFoldDB" id="A0DVC9"/>
<proteinExistence type="predicted"/>
<dbReference type="HOGENOM" id="CLU_090840_0_0_1"/>
<dbReference type="InterPro" id="IPR051001">
    <property type="entry name" value="Calbindin_Ca-bind"/>
</dbReference>
<keyword evidence="1" id="KW-0106">Calcium</keyword>
<keyword evidence="4" id="KW-1185">Reference proteome</keyword>
<dbReference type="InterPro" id="IPR011992">
    <property type="entry name" value="EF-hand-dom_pair"/>
</dbReference>
<feature type="domain" description="EF-hand" evidence="2">
    <location>
        <begin position="156"/>
        <end position="191"/>
    </location>
</feature>
<dbReference type="Proteomes" id="UP000000600">
    <property type="component" value="Unassembled WGS sequence"/>
</dbReference>
<name>A0DVC9_PARTE</name>
<dbReference type="InParanoid" id="A0DVC9"/>
<dbReference type="EMBL" id="CT868596">
    <property type="protein sequence ID" value="CAK86996.1"/>
    <property type="molecule type" value="Genomic_DNA"/>
</dbReference>
<dbReference type="GeneID" id="5040178"/>
<dbReference type="PROSITE" id="PS00018">
    <property type="entry name" value="EF_HAND_1"/>
    <property type="match status" value="1"/>
</dbReference>
<dbReference type="SUPFAM" id="SSF47473">
    <property type="entry name" value="EF-hand"/>
    <property type="match status" value="1"/>
</dbReference>
<evidence type="ECO:0000256" key="1">
    <source>
        <dbReference type="ARBA" id="ARBA00022837"/>
    </source>
</evidence>
<dbReference type="RefSeq" id="XP_001454393.1">
    <property type="nucleotide sequence ID" value="XM_001454356.2"/>
</dbReference>
<dbReference type="PANTHER" id="PTHR19972:SF10">
    <property type="entry name" value="CALBINDIN-32"/>
    <property type="match status" value="1"/>
</dbReference>
<organism evidence="3 4">
    <name type="scientific">Paramecium tetraurelia</name>
    <dbReference type="NCBI Taxonomy" id="5888"/>
    <lineage>
        <taxon>Eukaryota</taxon>
        <taxon>Sar</taxon>
        <taxon>Alveolata</taxon>
        <taxon>Ciliophora</taxon>
        <taxon>Intramacronucleata</taxon>
        <taxon>Oligohymenophorea</taxon>
        <taxon>Peniculida</taxon>
        <taxon>Parameciidae</taxon>
        <taxon>Paramecium</taxon>
    </lineage>
</organism>
<evidence type="ECO:0000313" key="3">
    <source>
        <dbReference type="EMBL" id="CAK86996.1"/>
    </source>
</evidence>
<evidence type="ECO:0000313" key="4">
    <source>
        <dbReference type="Proteomes" id="UP000000600"/>
    </source>
</evidence>
<dbReference type="OrthoDB" id="191686at2759"/>
<dbReference type="KEGG" id="ptm:GSPATT00020660001"/>
<dbReference type="GO" id="GO:0005829">
    <property type="term" value="C:cytosol"/>
    <property type="evidence" value="ECO:0000318"/>
    <property type="project" value="GO_Central"/>
</dbReference>
<dbReference type="InterPro" id="IPR018247">
    <property type="entry name" value="EF_Hand_1_Ca_BS"/>
</dbReference>
<dbReference type="PANTHER" id="PTHR19972">
    <property type="entry name" value="CALBINDIN"/>
    <property type="match status" value="1"/>
</dbReference>
<dbReference type="Gene3D" id="1.10.238.10">
    <property type="entry name" value="EF-hand"/>
    <property type="match status" value="1"/>
</dbReference>
<dbReference type="GO" id="GO:0005634">
    <property type="term" value="C:nucleus"/>
    <property type="evidence" value="ECO:0000318"/>
    <property type="project" value="GO_Central"/>
</dbReference>
<evidence type="ECO:0000259" key="2">
    <source>
        <dbReference type="PROSITE" id="PS50222"/>
    </source>
</evidence>
<reference evidence="3 4" key="1">
    <citation type="journal article" date="2006" name="Nature">
        <title>Global trends of whole-genome duplications revealed by the ciliate Paramecium tetraurelia.</title>
        <authorList>
            <consortium name="Genoscope"/>
            <person name="Aury J.-M."/>
            <person name="Jaillon O."/>
            <person name="Duret L."/>
            <person name="Noel B."/>
            <person name="Jubin C."/>
            <person name="Porcel B.M."/>
            <person name="Segurens B."/>
            <person name="Daubin V."/>
            <person name="Anthouard V."/>
            <person name="Aiach N."/>
            <person name="Arnaiz O."/>
            <person name="Billaut A."/>
            <person name="Beisson J."/>
            <person name="Blanc I."/>
            <person name="Bouhouche K."/>
            <person name="Camara F."/>
            <person name="Duharcourt S."/>
            <person name="Guigo R."/>
            <person name="Gogendeau D."/>
            <person name="Katinka M."/>
            <person name="Keller A.-M."/>
            <person name="Kissmehl R."/>
            <person name="Klotz C."/>
            <person name="Koll F."/>
            <person name="Le Moue A."/>
            <person name="Lepere C."/>
            <person name="Malinsky S."/>
            <person name="Nowacki M."/>
            <person name="Nowak J.K."/>
            <person name="Plattner H."/>
            <person name="Poulain J."/>
            <person name="Ruiz F."/>
            <person name="Serrano V."/>
            <person name="Zagulski M."/>
            <person name="Dessen P."/>
            <person name="Betermier M."/>
            <person name="Weissenbach J."/>
            <person name="Scarpelli C."/>
            <person name="Schachter V."/>
            <person name="Sperling L."/>
            <person name="Meyer E."/>
            <person name="Cohen J."/>
            <person name="Wincker P."/>
        </authorList>
    </citation>
    <scope>NUCLEOTIDE SEQUENCE [LARGE SCALE GENOMIC DNA]</scope>
    <source>
        <strain evidence="3 4">Stock d4-2</strain>
    </source>
</reference>
<accession>A0DVC9</accession>
<protein>
    <recommendedName>
        <fullName evidence="2">EF-hand domain-containing protein</fullName>
    </recommendedName>
</protein>
<dbReference type="GO" id="GO:0043005">
    <property type="term" value="C:neuron projection"/>
    <property type="evidence" value="ECO:0000318"/>
    <property type="project" value="GO_Central"/>
</dbReference>
<dbReference type="PROSITE" id="PS50222">
    <property type="entry name" value="EF_HAND_2"/>
    <property type="match status" value="1"/>
</dbReference>
<gene>
    <name evidence="3" type="ORF">GSPATT00020660001</name>
</gene>
<dbReference type="InterPro" id="IPR002048">
    <property type="entry name" value="EF_hand_dom"/>
</dbReference>
<sequence>MDSNKLRSSGYQISDRVQFGGVFEPEKCKQIAKTSDGIDGYIEQNEIAMINEQRVQSNFLGCFKLLGNFRQEIDWSCSPQRMLNNWYRSISLDNHQLNQSRECQRSCQEQHKKDWRWPDVSSSLWTKMDQDFLTEEEVPELLKETYKHMGMNDYQPTKEDVTIWIQMTDTDGDGKVTLEDYEQLVLDSLRKQGISLE</sequence>